<dbReference type="Pfam" id="PF21095">
    <property type="entry name" value="CarD_C"/>
    <property type="match status" value="1"/>
</dbReference>
<feature type="domain" description="CarD-like/TRCF RNAP-interacting" evidence="1">
    <location>
        <begin position="8"/>
        <end position="118"/>
    </location>
</feature>
<dbReference type="SMART" id="SM01058">
    <property type="entry name" value="CarD_TRCF"/>
    <property type="match status" value="1"/>
</dbReference>
<dbReference type="InterPro" id="IPR036101">
    <property type="entry name" value="CarD-like/TRCF_RID_sf"/>
</dbReference>
<sequence>MNDNGAVIFKVGDSVVYPAHGVGIVENIETQTIAGMDIQLYAIRFEKDRMSLKIPVFKAKSSGLRKLCSTDRLKDAMKTLQGRAKIKRTMWSRRAQEYEMKINSGDPVSIAEVLRDLKRSNDDHEQSYSERQIYQSALERLAREVAAVQKITEIQAAEQLEKMLGRLAA</sequence>
<dbReference type="InterPro" id="IPR003711">
    <property type="entry name" value="CarD-like/TRCF_RID"/>
</dbReference>
<dbReference type="AlphaFoldDB" id="A0A7T5R4R4"/>
<gene>
    <name evidence="2" type="ORF">HYS17_09025</name>
</gene>
<reference evidence="2 3" key="1">
    <citation type="submission" date="2020-07" db="EMBL/GenBank/DDBJ databases">
        <title>Huge and variable diversity of episymbiotic CPR bacteria and DPANN archaea in groundwater ecosystems.</title>
        <authorList>
            <person name="He C.Y."/>
            <person name="Keren R."/>
            <person name="Whittaker M."/>
            <person name="Farag I.F."/>
            <person name="Doudna J."/>
            <person name="Cate J.H.D."/>
            <person name="Banfield J.F."/>
        </authorList>
    </citation>
    <scope>NUCLEOTIDE SEQUENCE [LARGE SCALE GENOMIC DNA]</scope>
    <source>
        <strain evidence="2">NC_groundwater_70_Ag_B-0.1um_54_66</strain>
    </source>
</reference>
<evidence type="ECO:0000313" key="2">
    <source>
        <dbReference type="EMBL" id="QQG37440.1"/>
    </source>
</evidence>
<proteinExistence type="predicted"/>
<dbReference type="Gene3D" id="1.20.58.1290">
    <property type="entry name" value="CarD-like, C-terminal domain"/>
    <property type="match status" value="1"/>
</dbReference>
<dbReference type="Gene3D" id="2.40.10.170">
    <property type="match status" value="1"/>
</dbReference>
<name>A0A7T5R4R4_9BACT</name>
<accession>A0A7T5R4R4</accession>
<dbReference type="PANTHER" id="PTHR38447">
    <property type="entry name" value="TRANSCRIPTION FACTOR YDEB-RELATED"/>
    <property type="match status" value="1"/>
</dbReference>
<dbReference type="InterPro" id="IPR048792">
    <property type="entry name" value="CarD_C"/>
</dbReference>
<dbReference type="PANTHER" id="PTHR38447:SF1">
    <property type="entry name" value="RNA POLYMERASE-BINDING TRANSCRIPTION FACTOR CARD"/>
    <property type="match status" value="1"/>
</dbReference>
<dbReference type="EMBL" id="CP066681">
    <property type="protein sequence ID" value="QQG37440.1"/>
    <property type="molecule type" value="Genomic_DNA"/>
</dbReference>
<evidence type="ECO:0000259" key="1">
    <source>
        <dbReference type="SMART" id="SM01058"/>
    </source>
</evidence>
<dbReference type="InterPro" id="IPR052531">
    <property type="entry name" value="CarD-like_regulator"/>
</dbReference>
<protein>
    <submittedName>
        <fullName evidence="2">CarD family transcriptional regulator</fullName>
    </submittedName>
</protein>
<evidence type="ECO:0000313" key="3">
    <source>
        <dbReference type="Proteomes" id="UP000595362"/>
    </source>
</evidence>
<organism evidence="2 3">
    <name type="scientific">Micavibrio aeruginosavorus</name>
    <dbReference type="NCBI Taxonomy" id="349221"/>
    <lineage>
        <taxon>Bacteria</taxon>
        <taxon>Pseudomonadati</taxon>
        <taxon>Bdellovibrionota</taxon>
        <taxon>Bdellovibrionia</taxon>
        <taxon>Bdellovibrionales</taxon>
        <taxon>Pseudobdellovibrionaceae</taxon>
        <taxon>Micavibrio</taxon>
    </lineage>
</organism>
<dbReference type="SUPFAM" id="SSF141259">
    <property type="entry name" value="CarD-like"/>
    <property type="match status" value="1"/>
</dbReference>
<dbReference type="Proteomes" id="UP000595362">
    <property type="component" value="Chromosome"/>
</dbReference>
<dbReference type="GO" id="GO:0009303">
    <property type="term" value="P:rRNA transcription"/>
    <property type="evidence" value="ECO:0007669"/>
    <property type="project" value="TreeGrafter"/>
</dbReference>
<dbReference type="InterPro" id="IPR042215">
    <property type="entry name" value="CarD-like_C"/>
</dbReference>
<dbReference type="Pfam" id="PF02559">
    <property type="entry name" value="CarD_TRCF_RID"/>
    <property type="match status" value="1"/>
</dbReference>